<dbReference type="EMBL" id="BGZK01000107">
    <property type="protein sequence ID" value="GBP19404.1"/>
    <property type="molecule type" value="Genomic_DNA"/>
</dbReference>
<reference evidence="1 2" key="1">
    <citation type="journal article" date="2019" name="Commun. Biol.">
        <title>The bagworm genome reveals a unique fibroin gene that provides high tensile strength.</title>
        <authorList>
            <person name="Kono N."/>
            <person name="Nakamura H."/>
            <person name="Ohtoshi R."/>
            <person name="Tomita M."/>
            <person name="Numata K."/>
            <person name="Arakawa K."/>
        </authorList>
    </citation>
    <scope>NUCLEOTIDE SEQUENCE [LARGE SCALE GENOMIC DNA]</scope>
</reference>
<proteinExistence type="predicted"/>
<evidence type="ECO:0000313" key="2">
    <source>
        <dbReference type="Proteomes" id="UP000299102"/>
    </source>
</evidence>
<dbReference type="AlphaFoldDB" id="A0A4C1U024"/>
<dbReference type="Proteomes" id="UP000299102">
    <property type="component" value="Unassembled WGS sequence"/>
</dbReference>
<name>A0A4C1U024_EUMVA</name>
<organism evidence="1 2">
    <name type="scientific">Eumeta variegata</name>
    <name type="common">Bagworm moth</name>
    <name type="synonym">Eumeta japonica</name>
    <dbReference type="NCBI Taxonomy" id="151549"/>
    <lineage>
        <taxon>Eukaryota</taxon>
        <taxon>Metazoa</taxon>
        <taxon>Ecdysozoa</taxon>
        <taxon>Arthropoda</taxon>
        <taxon>Hexapoda</taxon>
        <taxon>Insecta</taxon>
        <taxon>Pterygota</taxon>
        <taxon>Neoptera</taxon>
        <taxon>Endopterygota</taxon>
        <taxon>Lepidoptera</taxon>
        <taxon>Glossata</taxon>
        <taxon>Ditrysia</taxon>
        <taxon>Tineoidea</taxon>
        <taxon>Psychidae</taxon>
        <taxon>Oiketicinae</taxon>
        <taxon>Eumeta</taxon>
    </lineage>
</organism>
<evidence type="ECO:0000313" key="1">
    <source>
        <dbReference type="EMBL" id="GBP19404.1"/>
    </source>
</evidence>
<accession>A0A4C1U024</accession>
<comment type="caution">
    <text evidence="1">The sequence shown here is derived from an EMBL/GenBank/DDBJ whole genome shotgun (WGS) entry which is preliminary data.</text>
</comment>
<keyword evidence="2" id="KW-1185">Reference proteome</keyword>
<protein>
    <submittedName>
        <fullName evidence="1">Uncharacterized protein</fullName>
    </submittedName>
</protein>
<sequence>MVELGDGLKDLGLKFGPTRPRPAWRTTVQCVLGSILITVINDVTTTSRTINLTCFPKHDASNIIIGLFDFKARLTGTTESRSFNAVRQY</sequence>
<gene>
    <name evidence="1" type="ORF">EVAR_12446_1</name>
</gene>